<comment type="caution">
    <text evidence="1">The sequence shown here is derived from an EMBL/GenBank/DDBJ whole genome shotgun (WGS) entry which is preliminary data.</text>
</comment>
<dbReference type="Proteomes" id="UP000823388">
    <property type="component" value="Chromosome 3N"/>
</dbReference>
<dbReference type="PANTHER" id="PTHR34480:SF14">
    <property type="entry name" value="OS01G0967800 PROTEIN"/>
    <property type="match status" value="1"/>
</dbReference>
<name>A0A8T0U805_PANVG</name>
<accession>A0A8T0U805</accession>
<organism evidence="1 2">
    <name type="scientific">Panicum virgatum</name>
    <name type="common">Blackwell switchgrass</name>
    <dbReference type="NCBI Taxonomy" id="38727"/>
    <lineage>
        <taxon>Eukaryota</taxon>
        <taxon>Viridiplantae</taxon>
        <taxon>Streptophyta</taxon>
        <taxon>Embryophyta</taxon>
        <taxon>Tracheophyta</taxon>
        <taxon>Spermatophyta</taxon>
        <taxon>Magnoliopsida</taxon>
        <taxon>Liliopsida</taxon>
        <taxon>Poales</taxon>
        <taxon>Poaceae</taxon>
        <taxon>PACMAD clade</taxon>
        <taxon>Panicoideae</taxon>
        <taxon>Panicodae</taxon>
        <taxon>Paniceae</taxon>
        <taxon>Panicinae</taxon>
        <taxon>Panicum</taxon>
        <taxon>Panicum sect. Hiantes</taxon>
    </lineage>
</organism>
<protein>
    <submittedName>
        <fullName evidence="1">Uncharacterized protein</fullName>
    </submittedName>
</protein>
<gene>
    <name evidence="1" type="ORF">PVAP13_3NG140711</name>
</gene>
<sequence length="127" mass="14566">MCMASPRRTPYSPRRPERGMPVVQTILLLKSQRSLSCLRWSGLAQGLTVVAQVQQTIHIGWPTLKWRRICSRGESQAIKISTGFSNITNSLAHAGYYELTDSMNVEFCWYKLLGGVYFEIWKRVDKL</sequence>
<dbReference type="PANTHER" id="PTHR34480">
    <property type="entry name" value="OS01G0967800 PROTEIN-RELATED"/>
    <property type="match status" value="1"/>
</dbReference>
<keyword evidence="2" id="KW-1185">Reference proteome</keyword>
<dbReference type="EMBL" id="CM029042">
    <property type="protein sequence ID" value="KAG2618960.1"/>
    <property type="molecule type" value="Genomic_DNA"/>
</dbReference>
<reference evidence="1" key="1">
    <citation type="submission" date="2020-05" db="EMBL/GenBank/DDBJ databases">
        <title>WGS assembly of Panicum virgatum.</title>
        <authorList>
            <person name="Lovell J.T."/>
            <person name="Jenkins J."/>
            <person name="Shu S."/>
            <person name="Juenger T.E."/>
            <person name="Schmutz J."/>
        </authorList>
    </citation>
    <scope>NUCLEOTIDE SEQUENCE</scope>
    <source>
        <strain evidence="1">AP13</strain>
    </source>
</reference>
<evidence type="ECO:0000313" key="1">
    <source>
        <dbReference type="EMBL" id="KAG2618960.1"/>
    </source>
</evidence>
<evidence type="ECO:0000313" key="2">
    <source>
        <dbReference type="Proteomes" id="UP000823388"/>
    </source>
</evidence>
<proteinExistence type="predicted"/>
<dbReference type="AlphaFoldDB" id="A0A8T0U805"/>